<evidence type="ECO:0000256" key="1">
    <source>
        <dbReference type="SAM" id="MobiDB-lite"/>
    </source>
</evidence>
<sequence length="177" mass="19948">MKIRGPKSHSSATNIIKPRKPGKRDAAKIQMINNCLVRDQVIQALRLSRQIEDPALRFKTQMETMVDPFLYGDNAGVAGELLCFDCPAFAKSLPRAEGVRLLAVIAYKLHKINGSTDELTAQINATLLQAAVIFTEEYQDLTDKNINELVVVISREWGNFTLTKYHDRLVRLLKIQP</sequence>
<protein>
    <submittedName>
        <fullName evidence="2">Uncharacterized protein</fullName>
    </submittedName>
</protein>
<evidence type="ECO:0000313" key="3">
    <source>
        <dbReference type="Proteomes" id="UP000178602"/>
    </source>
</evidence>
<evidence type="ECO:0000313" key="2">
    <source>
        <dbReference type="EMBL" id="OGC28130.1"/>
    </source>
</evidence>
<name>A0A1F4T6E0_UNCSA</name>
<reference evidence="2 3" key="1">
    <citation type="journal article" date="2016" name="Nat. Commun.">
        <title>Thousands of microbial genomes shed light on interconnected biogeochemical processes in an aquifer system.</title>
        <authorList>
            <person name="Anantharaman K."/>
            <person name="Brown C.T."/>
            <person name="Hug L.A."/>
            <person name="Sharon I."/>
            <person name="Castelle C.J."/>
            <person name="Probst A.J."/>
            <person name="Thomas B.C."/>
            <person name="Singh A."/>
            <person name="Wilkins M.J."/>
            <person name="Karaoz U."/>
            <person name="Brodie E.L."/>
            <person name="Williams K.H."/>
            <person name="Hubbard S.S."/>
            <person name="Banfield J.F."/>
        </authorList>
    </citation>
    <scope>NUCLEOTIDE SEQUENCE [LARGE SCALE GENOMIC DNA]</scope>
</reference>
<feature type="region of interest" description="Disordered" evidence="1">
    <location>
        <begin position="1"/>
        <end position="23"/>
    </location>
</feature>
<gene>
    <name evidence="2" type="ORF">A3K49_03970</name>
</gene>
<comment type="caution">
    <text evidence="2">The sequence shown here is derived from an EMBL/GenBank/DDBJ whole genome shotgun (WGS) entry which is preliminary data.</text>
</comment>
<dbReference type="EMBL" id="MEUG01000001">
    <property type="protein sequence ID" value="OGC28130.1"/>
    <property type="molecule type" value="Genomic_DNA"/>
</dbReference>
<dbReference type="Proteomes" id="UP000178602">
    <property type="component" value="Unassembled WGS sequence"/>
</dbReference>
<proteinExistence type="predicted"/>
<accession>A0A1F4T6E0</accession>
<dbReference type="AlphaFoldDB" id="A0A1F4T6E0"/>
<organism evidence="2 3">
    <name type="scientific">candidate division WOR-1 bacterium RIFOXYC12_FULL_54_18</name>
    <dbReference type="NCBI Taxonomy" id="1802584"/>
    <lineage>
        <taxon>Bacteria</taxon>
        <taxon>Bacillati</taxon>
        <taxon>Saganbacteria</taxon>
    </lineage>
</organism>